<dbReference type="InterPro" id="IPR001005">
    <property type="entry name" value="SANT/Myb"/>
</dbReference>
<organism evidence="7 8">
    <name type="scientific">Phytophthora nicotianae P1976</name>
    <dbReference type="NCBI Taxonomy" id="1317066"/>
    <lineage>
        <taxon>Eukaryota</taxon>
        <taxon>Sar</taxon>
        <taxon>Stramenopiles</taxon>
        <taxon>Oomycota</taxon>
        <taxon>Peronosporomycetes</taxon>
        <taxon>Peronosporales</taxon>
        <taxon>Peronosporaceae</taxon>
        <taxon>Phytophthora</taxon>
    </lineage>
</organism>
<evidence type="ECO:0000313" key="7">
    <source>
        <dbReference type="EMBL" id="ETO84128.1"/>
    </source>
</evidence>
<dbReference type="EMBL" id="ANJA01000357">
    <property type="protein sequence ID" value="ETO84128.1"/>
    <property type="molecule type" value="Genomic_DNA"/>
</dbReference>
<dbReference type="InterPro" id="IPR051575">
    <property type="entry name" value="Myb-like_DNA-bd"/>
</dbReference>
<dbReference type="PROSITE" id="PS51294">
    <property type="entry name" value="HTH_MYB"/>
    <property type="match status" value="3"/>
</dbReference>
<evidence type="ECO:0000256" key="3">
    <source>
        <dbReference type="ARBA" id="ARBA00023163"/>
    </source>
</evidence>
<feature type="domain" description="HTH myb-type" evidence="6">
    <location>
        <begin position="1"/>
        <end position="56"/>
    </location>
</feature>
<dbReference type="Gene3D" id="1.10.10.60">
    <property type="entry name" value="Homeodomain-like"/>
    <property type="match status" value="3"/>
</dbReference>
<dbReference type="Pfam" id="PF00249">
    <property type="entry name" value="Myb_DNA-binding"/>
    <property type="match status" value="1"/>
</dbReference>
<sequence length="239" mass="26700">MEASASTEWTPYEDDLLRGAISRHGARRWDSIAAIIPNRSEAACSMRWDELQNRLTPLTRRSWSVEEDELLRSTVGCHGAGQWPIVASYISGRTAKQCRDRWCNQLDPSINRGAWTAEEDALLATQQRELGNAWSRIAASLPGRTDNAVKNRWNSAQFQNLRLEFENEENCQENVALSPPQQVLDVDGVVLSSANASVLPVLGSPDVEISRFRSLEAENGEMWSVLADILLDDNNANMC</sequence>
<proteinExistence type="predicted"/>
<evidence type="ECO:0000259" key="6">
    <source>
        <dbReference type="PROSITE" id="PS51294"/>
    </source>
</evidence>
<name>A0A081AZ17_PHYNI</name>
<feature type="domain" description="HTH myb-type" evidence="6">
    <location>
        <begin position="58"/>
        <end position="110"/>
    </location>
</feature>
<reference evidence="7 8" key="1">
    <citation type="submission" date="2013-11" db="EMBL/GenBank/DDBJ databases">
        <title>The Genome Sequence of Phytophthora parasitica P1976.</title>
        <authorList>
            <consortium name="The Broad Institute Genomics Platform"/>
            <person name="Russ C."/>
            <person name="Tyler B."/>
            <person name="Panabieres F."/>
            <person name="Shan W."/>
            <person name="Tripathy S."/>
            <person name="Grunwald N."/>
            <person name="Machado M."/>
            <person name="Johnson C.S."/>
            <person name="Walker B."/>
            <person name="Young S."/>
            <person name="Zeng Q."/>
            <person name="Gargeya S."/>
            <person name="Fitzgerald M."/>
            <person name="Haas B."/>
            <person name="Abouelleil A."/>
            <person name="Allen A.W."/>
            <person name="Alvarado L."/>
            <person name="Arachchi H.M."/>
            <person name="Berlin A.M."/>
            <person name="Chapman S.B."/>
            <person name="Gainer-Dewar J."/>
            <person name="Goldberg J."/>
            <person name="Griggs A."/>
            <person name="Gujja S."/>
            <person name="Hansen M."/>
            <person name="Howarth C."/>
            <person name="Imamovic A."/>
            <person name="Ireland A."/>
            <person name="Larimer J."/>
            <person name="McCowan C."/>
            <person name="Murphy C."/>
            <person name="Pearson M."/>
            <person name="Poon T.W."/>
            <person name="Priest M."/>
            <person name="Roberts A."/>
            <person name="Saif S."/>
            <person name="Shea T."/>
            <person name="Sisk P."/>
            <person name="Sykes S."/>
            <person name="Wortman J."/>
            <person name="Nusbaum C."/>
            <person name="Birren B."/>
        </authorList>
    </citation>
    <scope>NUCLEOTIDE SEQUENCE [LARGE SCALE GENOMIC DNA]</scope>
    <source>
        <strain evidence="7 8">P1976</strain>
    </source>
</reference>
<accession>A0A081AZ17</accession>
<dbReference type="Proteomes" id="UP000028582">
    <property type="component" value="Unassembled WGS sequence"/>
</dbReference>
<dbReference type="InterPro" id="IPR017930">
    <property type="entry name" value="Myb_dom"/>
</dbReference>
<dbReference type="PANTHER" id="PTHR46621:SF1">
    <property type="entry name" value="SNRNA-ACTIVATING PROTEIN COMPLEX SUBUNIT 4"/>
    <property type="match status" value="1"/>
</dbReference>
<dbReference type="Pfam" id="PF13921">
    <property type="entry name" value="Myb_DNA-bind_6"/>
    <property type="match status" value="1"/>
</dbReference>
<dbReference type="GO" id="GO:0000978">
    <property type="term" value="F:RNA polymerase II cis-regulatory region sequence-specific DNA binding"/>
    <property type="evidence" value="ECO:0007669"/>
    <property type="project" value="TreeGrafter"/>
</dbReference>
<dbReference type="PANTHER" id="PTHR46621">
    <property type="entry name" value="SNRNA-ACTIVATING PROTEIN COMPLEX SUBUNIT 4"/>
    <property type="match status" value="1"/>
</dbReference>
<evidence type="ECO:0000256" key="1">
    <source>
        <dbReference type="ARBA" id="ARBA00023015"/>
    </source>
</evidence>
<evidence type="ECO:0000256" key="2">
    <source>
        <dbReference type="ARBA" id="ARBA00023125"/>
    </source>
</evidence>
<keyword evidence="4" id="KW-0539">Nucleus</keyword>
<keyword evidence="2" id="KW-0238">DNA-binding</keyword>
<keyword evidence="3" id="KW-0804">Transcription</keyword>
<protein>
    <submittedName>
        <fullName evidence="7">Uncharacterized protein</fullName>
    </submittedName>
</protein>
<feature type="domain" description="HTH myb-type" evidence="6">
    <location>
        <begin position="111"/>
        <end position="161"/>
    </location>
</feature>
<dbReference type="PROSITE" id="PS50090">
    <property type="entry name" value="MYB_LIKE"/>
    <property type="match status" value="3"/>
</dbReference>
<evidence type="ECO:0000313" key="8">
    <source>
        <dbReference type="Proteomes" id="UP000028582"/>
    </source>
</evidence>
<dbReference type="GO" id="GO:0042796">
    <property type="term" value="P:snRNA transcription by RNA polymerase III"/>
    <property type="evidence" value="ECO:0007669"/>
    <property type="project" value="TreeGrafter"/>
</dbReference>
<gene>
    <name evidence="7" type="ORF">F444_01916</name>
</gene>
<dbReference type="AlphaFoldDB" id="A0A081AZ17"/>
<comment type="caution">
    <text evidence="7">The sequence shown here is derived from an EMBL/GenBank/DDBJ whole genome shotgun (WGS) entry which is preliminary data.</text>
</comment>
<keyword evidence="1" id="KW-0805">Transcription regulation</keyword>
<dbReference type="OrthoDB" id="2143914at2759"/>
<dbReference type="SUPFAM" id="SSF46689">
    <property type="entry name" value="Homeodomain-like"/>
    <property type="match status" value="2"/>
</dbReference>
<dbReference type="CDD" id="cd00167">
    <property type="entry name" value="SANT"/>
    <property type="match status" value="3"/>
</dbReference>
<evidence type="ECO:0000256" key="4">
    <source>
        <dbReference type="ARBA" id="ARBA00023242"/>
    </source>
</evidence>
<feature type="domain" description="Myb-like" evidence="5">
    <location>
        <begin position="55"/>
        <end position="106"/>
    </location>
</feature>
<dbReference type="GO" id="GO:0019185">
    <property type="term" value="C:snRNA-activating protein complex"/>
    <property type="evidence" value="ECO:0007669"/>
    <property type="project" value="TreeGrafter"/>
</dbReference>
<dbReference type="GO" id="GO:0001006">
    <property type="term" value="F:RNA polymerase III type 3 promoter sequence-specific DNA binding"/>
    <property type="evidence" value="ECO:0007669"/>
    <property type="project" value="TreeGrafter"/>
</dbReference>
<evidence type="ECO:0000259" key="5">
    <source>
        <dbReference type="PROSITE" id="PS50090"/>
    </source>
</evidence>
<feature type="domain" description="Myb-like" evidence="5">
    <location>
        <begin position="107"/>
        <end position="157"/>
    </location>
</feature>
<dbReference type="GO" id="GO:0042795">
    <property type="term" value="P:snRNA transcription by RNA polymerase II"/>
    <property type="evidence" value="ECO:0007669"/>
    <property type="project" value="TreeGrafter"/>
</dbReference>
<feature type="domain" description="Myb-like" evidence="5">
    <location>
        <begin position="9"/>
        <end position="52"/>
    </location>
</feature>
<dbReference type="InterPro" id="IPR009057">
    <property type="entry name" value="Homeodomain-like_sf"/>
</dbReference>
<dbReference type="SMART" id="SM00717">
    <property type="entry name" value="SANT"/>
    <property type="match status" value="3"/>
</dbReference>